<feature type="compositionally biased region" description="Pro residues" evidence="2">
    <location>
        <begin position="84"/>
        <end position="94"/>
    </location>
</feature>
<dbReference type="SUPFAM" id="SSF46785">
    <property type="entry name" value="Winged helix' DNA-binding domain"/>
    <property type="match status" value="1"/>
</dbReference>
<feature type="compositionally biased region" description="Acidic residues" evidence="2">
    <location>
        <begin position="12"/>
        <end position="22"/>
    </location>
</feature>
<dbReference type="EMBL" id="SWFS01000199">
    <property type="protein sequence ID" value="KAA8914574.1"/>
    <property type="molecule type" value="Genomic_DNA"/>
</dbReference>
<feature type="region of interest" description="Disordered" evidence="2">
    <location>
        <begin position="160"/>
        <end position="211"/>
    </location>
</feature>
<reference evidence="4" key="1">
    <citation type="journal article" date="2019" name="G3 (Bethesda)">
        <title>Genome Assemblies of Two Rare Opportunistic Yeast Pathogens: Diutina rugosa (syn. Candida rugosa) and Trichomonascus ciferrii (syn. Candida ciferrii).</title>
        <authorList>
            <person name="Mixao V."/>
            <person name="Saus E."/>
            <person name="Hansen A.P."/>
            <person name="Lass-Florl C."/>
            <person name="Gabaldon T."/>
        </authorList>
    </citation>
    <scope>NUCLEOTIDE SEQUENCE</scope>
    <source>
        <strain evidence="4">CBS 4856</strain>
    </source>
</reference>
<evidence type="ECO:0000256" key="2">
    <source>
        <dbReference type="SAM" id="MobiDB-lite"/>
    </source>
</evidence>
<dbReference type="Pfam" id="PF25340">
    <property type="entry name" value="BCD_RFX"/>
    <property type="match status" value="1"/>
</dbReference>
<protein>
    <recommendedName>
        <fullName evidence="3">RFX-type winged-helix domain-containing protein</fullName>
    </recommendedName>
</protein>
<dbReference type="InterPro" id="IPR036390">
    <property type="entry name" value="WH_DNA-bd_sf"/>
</dbReference>
<dbReference type="InterPro" id="IPR003150">
    <property type="entry name" value="DNA-bd_RFX"/>
</dbReference>
<organism evidence="4 5">
    <name type="scientific">Trichomonascus ciferrii</name>
    <dbReference type="NCBI Taxonomy" id="44093"/>
    <lineage>
        <taxon>Eukaryota</taxon>
        <taxon>Fungi</taxon>
        <taxon>Dikarya</taxon>
        <taxon>Ascomycota</taxon>
        <taxon>Saccharomycotina</taxon>
        <taxon>Dipodascomycetes</taxon>
        <taxon>Dipodascales</taxon>
        <taxon>Trichomonascaceae</taxon>
        <taxon>Trichomonascus</taxon>
        <taxon>Trichomonascus ciferrii complex</taxon>
    </lineage>
</organism>
<dbReference type="VEuPathDB" id="FungiDB:TRICI_002876"/>
<evidence type="ECO:0000313" key="5">
    <source>
        <dbReference type="Proteomes" id="UP000761534"/>
    </source>
</evidence>
<feature type="compositionally biased region" description="Pro residues" evidence="2">
    <location>
        <begin position="176"/>
        <end position="185"/>
    </location>
</feature>
<name>A0A642V5G0_9ASCO</name>
<gene>
    <name evidence="4" type="ORF">TRICI_002876</name>
</gene>
<evidence type="ECO:0000259" key="3">
    <source>
        <dbReference type="PROSITE" id="PS51526"/>
    </source>
</evidence>
<proteinExistence type="predicted"/>
<evidence type="ECO:0000256" key="1">
    <source>
        <dbReference type="ARBA" id="ARBA00023125"/>
    </source>
</evidence>
<dbReference type="InterPro" id="IPR057321">
    <property type="entry name" value="RFX1-4/6/8-like_BCD"/>
</dbReference>
<dbReference type="InterPro" id="IPR036388">
    <property type="entry name" value="WH-like_DNA-bd_sf"/>
</dbReference>
<evidence type="ECO:0000313" key="4">
    <source>
        <dbReference type="EMBL" id="KAA8914574.1"/>
    </source>
</evidence>
<dbReference type="Gene3D" id="1.10.10.10">
    <property type="entry name" value="Winged helix-like DNA-binding domain superfamily/Winged helix DNA-binding domain"/>
    <property type="match status" value="1"/>
</dbReference>
<dbReference type="PANTHER" id="PTHR12619:SF5">
    <property type="entry name" value="TRANSCRIPTION FACTOR RFX4"/>
    <property type="match status" value="1"/>
</dbReference>
<keyword evidence="1" id="KW-0238">DNA-binding</keyword>
<feature type="region of interest" description="Disordered" evidence="2">
    <location>
        <begin position="1"/>
        <end position="148"/>
    </location>
</feature>
<comment type="caution">
    <text evidence="4">The sequence shown here is derived from an EMBL/GenBank/DDBJ whole genome shotgun (WGS) entry which is preliminary data.</text>
</comment>
<feature type="compositionally biased region" description="Low complexity" evidence="2">
    <location>
        <begin position="95"/>
        <end position="113"/>
    </location>
</feature>
<dbReference type="Proteomes" id="UP000761534">
    <property type="component" value="Unassembled WGS sequence"/>
</dbReference>
<feature type="region of interest" description="Disordered" evidence="2">
    <location>
        <begin position="652"/>
        <end position="673"/>
    </location>
</feature>
<dbReference type="GO" id="GO:0000981">
    <property type="term" value="F:DNA-binding transcription factor activity, RNA polymerase II-specific"/>
    <property type="evidence" value="ECO:0007669"/>
    <property type="project" value="TreeGrafter"/>
</dbReference>
<dbReference type="OrthoDB" id="10056949at2759"/>
<keyword evidence="5" id="KW-1185">Reference proteome</keyword>
<feature type="region of interest" description="Disordered" evidence="2">
    <location>
        <begin position="323"/>
        <end position="425"/>
    </location>
</feature>
<feature type="compositionally biased region" description="Low complexity" evidence="2">
    <location>
        <begin position="384"/>
        <end position="397"/>
    </location>
</feature>
<dbReference type="GO" id="GO:0000978">
    <property type="term" value="F:RNA polymerase II cis-regulatory region sequence-specific DNA binding"/>
    <property type="evidence" value="ECO:0007669"/>
    <property type="project" value="TreeGrafter"/>
</dbReference>
<dbReference type="AlphaFoldDB" id="A0A642V5G0"/>
<feature type="compositionally biased region" description="Polar residues" evidence="2">
    <location>
        <begin position="339"/>
        <end position="371"/>
    </location>
</feature>
<dbReference type="PANTHER" id="PTHR12619">
    <property type="entry name" value="RFX TRANSCRIPTION FACTOR FAMILY"/>
    <property type="match status" value="1"/>
</dbReference>
<feature type="compositionally biased region" description="Basic and acidic residues" evidence="2">
    <location>
        <begin position="28"/>
        <end position="39"/>
    </location>
</feature>
<dbReference type="Pfam" id="PF02257">
    <property type="entry name" value="RFX_DNA_binding"/>
    <property type="match status" value="1"/>
</dbReference>
<sequence length="804" mass="87221">MDGNKLGLQPLEESENANEEDGAVPHHATHDKGSTKKDNPFAIDPALNLKKNGKAKEHPDPGATSNGHDDAGSYLNYQHQQQHPAPPHPPPPPQQQQQQQHQQPQQQEQQQHPTGGYALELLPQQTAAPQPDVFNHHGSSTPLRPIQPHHHPLQALMTTTTPTTNMSSNNGSVAAGPPPGPPPPSSSGGGKKRKASAMNSEDPESEIRRQAQGLCESSLETVIERVRELGSTGPSLEKSKQLFGMTWLLKNCHLSPDDNVPRNRIYARYVEVCSENDLKSLNPASFGKLVRGLFPDIKTRRLGVRGQSKYHYCGIRLIGDQNNATGNTPIGTPARLNSPGLNDSFSNSPYSTPSQLSRLNNTTTASSLQRSNDFDPKISEFMHSAPGQTSTTATGTATTGGGGVPPQATASAGGGAGGMTPTSTTNTTLFSDISDISLSSSAPEGGFSLPSLEFYYDTSADPDSATTLYGLYRTHCRSLIEALRFMHIKKFLDIQGSFMGSLTSPVRKLLAEPGVVNWIAAVDWATYKEMVQLLSPLALQDVPSEVLHGLRSLCQFLPGHLASVLHNQPAEFLSAKLSAANAFVGLVDRLLRANETAQSAGKMLVNNEELEKMKSSWVNFVDAKTIVAREAPCATDEVERILQQEVVDLLQPTTTTTTDEETTTTNKDKEPQSKSEAAIVKWAQYLSSLPGRFPHVPTRLFLLCVSCILKATLRDIGFNGGNGFGAWWVVQCWIDEWMGWTAEMGGFLSNEKDDSAPAPSGDKTTDFIAGIDGQVKLLFPMLNRHIRIDNQLTSHNRPTTQQHS</sequence>
<dbReference type="InterPro" id="IPR039779">
    <property type="entry name" value="RFX-like"/>
</dbReference>
<feature type="domain" description="RFX-type winged-helix" evidence="3">
    <location>
        <begin position="244"/>
        <end position="319"/>
    </location>
</feature>
<dbReference type="PROSITE" id="PS51526">
    <property type="entry name" value="RFX_DBD"/>
    <property type="match status" value="1"/>
</dbReference>
<accession>A0A642V5G0</accession>